<reference evidence="6 7" key="1">
    <citation type="submission" date="2021-01" db="EMBL/GenBank/DDBJ databases">
        <title>Azospirillum sp. YIM DDC1 draft genome.</title>
        <authorList>
            <person name="Wang Y.-X."/>
        </authorList>
    </citation>
    <scope>NUCLEOTIDE SEQUENCE [LARGE SCALE GENOMIC DNA]</scope>
    <source>
        <strain evidence="6 7">YIM DDC1</strain>
    </source>
</reference>
<evidence type="ECO:0000259" key="5">
    <source>
        <dbReference type="PROSITE" id="PS51755"/>
    </source>
</evidence>
<dbReference type="EMBL" id="JAEPIV010000014">
    <property type="protein sequence ID" value="MBK4721380.1"/>
    <property type="molecule type" value="Genomic_DNA"/>
</dbReference>
<sequence>MRSDSLPLRVLVVDDEPPIRRFLRTTLTAQGYDIAEAEDGAGALEAVRRRPPDLLVLDLGLPGIDGLEVIRRLRADGVAAPIIVLSSRADEAGKVEALDLGADDYVTKPFGMDELLARIRAALRHRLQRQGERPLFRSGDLAVDLVRRIVTVRGAEVKLSPREYDLLRLLVAHAGKVLTHRFILKEVWGADTDVQYLRIYIRQLRQKIEAEPERPLHILTETGVGYRLRAPD</sequence>
<feature type="DNA-binding region" description="OmpR/PhoB-type" evidence="3">
    <location>
        <begin position="133"/>
        <end position="230"/>
    </location>
</feature>
<gene>
    <name evidence="6" type="ORF">JJL56_21220</name>
</gene>
<dbReference type="PROSITE" id="PS50110">
    <property type="entry name" value="RESPONSE_REGULATORY"/>
    <property type="match status" value="1"/>
</dbReference>
<dbReference type="SUPFAM" id="SSF52172">
    <property type="entry name" value="CheY-like"/>
    <property type="match status" value="1"/>
</dbReference>
<dbReference type="Proteomes" id="UP000654452">
    <property type="component" value="Unassembled WGS sequence"/>
</dbReference>
<organism evidence="6 7">
    <name type="scientific">Azospirillum aestuarii</name>
    <dbReference type="NCBI Taxonomy" id="2802052"/>
    <lineage>
        <taxon>Bacteria</taxon>
        <taxon>Pseudomonadati</taxon>
        <taxon>Pseudomonadota</taxon>
        <taxon>Alphaproteobacteria</taxon>
        <taxon>Rhodospirillales</taxon>
        <taxon>Azospirillaceae</taxon>
        <taxon>Azospirillum</taxon>
    </lineage>
</organism>
<dbReference type="PROSITE" id="PS51755">
    <property type="entry name" value="OMPR_PHOB"/>
    <property type="match status" value="1"/>
</dbReference>
<keyword evidence="7" id="KW-1185">Reference proteome</keyword>
<comment type="caution">
    <text evidence="6">The sequence shown here is derived from an EMBL/GenBank/DDBJ whole genome shotgun (WGS) entry which is preliminary data.</text>
</comment>
<keyword evidence="2" id="KW-0597">Phosphoprotein</keyword>
<evidence type="ECO:0000313" key="6">
    <source>
        <dbReference type="EMBL" id="MBK4721380.1"/>
    </source>
</evidence>
<dbReference type="CDD" id="cd00383">
    <property type="entry name" value="trans_reg_C"/>
    <property type="match status" value="1"/>
</dbReference>
<feature type="domain" description="Response regulatory" evidence="4">
    <location>
        <begin position="9"/>
        <end position="123"/>
    </location>
</feature>
<dbReference type="Gene3D" id="3.40.50.2300">
    <property type="match status" value="1"/>
</dbReference>
<dbReference type="SMART" id="SM00862">
    <property type="entry name" value="Trans_reg_C"/>
    <property type="match status" value="1"/>
</dbReference>
<name>A0ABS1I332_9PROT</name>
<evidence type="ECO:0000256" key="1">
    <source>
        <dbReference type="ARBA" id="ARBA00023125"/>
    </source>
</evidence>
<evidence type="ECO:0000256" key="2">
    <source>
        <dbReference type="PROSITE-ProRule" id="PRU00169"/>
    </source>
</evidence>
<dbReference type="InterPro" id="IPR001867">
    <property type="entry name" value="OmpR/PhoB-type_DNA-bd"/>
</dbReference>
<dbReference type="Pfam" id="PF00072">
    <property type="entry name" value="Response_reg"/>
    <property type="match status" value="1"/>
</dbReference>
<feature type="modified residue" description="4-aspartylphosphate" evidence="2">
    <location>
        <position position="58"/>
    </location>
</feature>
<evidence type="ECO:0000259" key="4">
    <source>
        <dbReference type="PROSITE" id="PS50110"/>
    </source>
</evidence>
<proteinExistence type="predicted"/>
<dbReference type="InterPro" id="IPR001789">
    <property type="entry name" value="Sig_transdc_resp-reg_receiver"/>
</dbReference>
<protein>
    <submittedName>
        <fullName evidence="6">Response regulator transcription factor</fullName>
    </submittedName>
</protein>
<evidence type="ECO:0000256" key="3">
    <source>
        <dbReference type="PROSITE-ProRule" id="PRU01091"/>
    </source>
</evidence>
<dbReference type="RefSeq" id="WP_200486176.1">
    <property type="nucleotide sequence ID" value="NZ_JAEPIV010000014.1"/>
</dbReference>
<dbReference type="Gene3D" id="1.10.10.10">
    <property type="entry name" value="Winged helix-like DNA-binding domain superfamily/Winged helix DNA-binding domain"/>
    <property type="match status" value="1"/>
</dbReference>
<dbReference type="SMART" id="SM00448">
    <property type="entry name" value="REC"/>
    <property type="match status" value="1"/>
</dbReference>
<dbReference type="InterPro" id="IPR036388">
    <property type="entry name" value="WH-like_DNA-bd_sf"/>
</dbReference>
<dbReference type="PANTHER" id="PTHR48111">
    <property type="entry name" value="REGULATOR OF RPOS"/>
    <property type="match status" value="1"/>
</dbReference>
<keyword evidence="1 3" id="KW-0238">DNA-binding</keyword>
<dbReference type="Pfam" id="PF00486">
    <property type="entry name" value="Trans_reg_C"/>
    <property type="match status" value="1"/>
</dbReference>
<dbReference type="InterPro" id="IPR039420">
    <property type="entry name" value="WalR-like"/>
</dbReference>
<dbReference type="PANTHER" id="PTHR48111:SF50">
    <property type="entry name" value="KDP OPERON TRANSCRIPTIONAL REGULATORY PROTEIN KDPE"/>
    <property type="match status" value="1"/>
</dbReference>
<feature type="domain" description="OmpR/PhoB-type" evidence="5">
    <location>
        <begin position="133"/>
        <end position="230"/>
    </location>
</feature>
<dbReference type="InterPro" id="IPR011006">
    <property type="entry name" value="CheY-like_superfamily"/>
</dbReference>
<evidence type="ECO:0000313" key="7">
    <source>
        <dbReference type="Proteomes" id="UP000654452"/>
    </source>
</evidence>
<accession>A0ABS1I332</accession>